<evidence type="ECO:0000256" key="4">
    <source>
        <dbReference type="ARBA" id="ARBA00023212"/>
    </source>
</evidence>
<evidence type="ECO:0000256" key="3">
    <source>
        <dbReference type="ARBA" id="ARBA00023175"/>
    </source>
</evidence>
<dbReference type="Proteomes" id="UP000322234">
    <property type="component" value="Unassembled WGS sequence"/>
</dbReference>
<dbReference type="GO" id="GO:0005634">
    <property type="term" value="C:nucleus"/>
    <property type="evidence" value="ECO:0007669"/>
    <property type="project" value="TreeGrafter"/>
</dbReference>
<evidence type="ECO:0000313" key="6">
    <source>
        <dbReference type="EMBL" id="MXQ86639.1"/>
    </source>
</evidence>
<dbReference type="PANTHER" id="PTHR47970:SF26">
    <property type="entry name" value="KINESIN-LIKE PROTEIN KIF11"/>
    <property type="match status" value="1"/>
</dbReference>
<sequence length="181" mass="20758">MLIEQRKPEVNQKLTKKALIKEYTEEIEHLKRDLTATREKNGVYISEENVRAMSGKLSVQEEEIVELVEKIAAVEEELNRVTELFMDSKNELNPCKSDLQSKTQELETTQRHLQEMKLQLVEEYITSALESTEERLHDAASGLLNTVEGKAVDQHNAEVQDVFGKDLNSLFNNMEELRVAA</sequence>
<keyword evidence="3" id="KW-0505">Motor protein</keyword>
<dbReference type="GO" id="GO:0005876">
    <property type="term" value="C:spindle microtubule"/>
    <property type="evidence" value="ECO:0007669"/>
    <property type="project" value="TreeGrafter"/>
</dbReference>
<keyword evidence="5" id="KW-0175">Coiled coil</keyword>
<reference evidence="6" key="1">
    <citation type="submission" date="2019-10" db="EMBL/GenBank/DDBJ databases">
        <title>The sequence and de novo assembly of the wild yak genome.</title>
        <authorList>
            <person name="Liu Y."/>
        </authorList>
    </citation>
    <scope>NUCLEOTIDE SEQUENCE [LARGE SCALE GENOMIC DNA]</scope>
    <source>
        <strain evidence="6">WY2019</strain>
    </source>
</reference>
<dbReference type="InterPro" id="IPR047149">
    <property type="entry name" value="KIF11-like"/>
</dbReference>
<protein>
    <submittedName>
        <fullName evidence="6">Uncharacterized protein</fullName>
    </submittedName>
</protein>
<evidence type="ECO:0000313" key="7">
    <source>
        <dbReference type="Proteomes" id="UP000322234"/>
    </source>
</evidence>
<organism evidence="6 7">
    <name type="scientific">Bos mutus</name>
    <name type="common">wild yak</name>
    <dbReference type="NCBI Taxonomy" id="72004"/>
    <lineage>
        <taxon>Eukaryota</taxon>
        <taxon>Metazoa</taxon>
        <taxon>Chordata</taxon>
        <taxon>Craniata</taxon>
        <taxon>Vertebrata</taxon>
        <taxon>Euteleostomi</taxon>
        <taxon>Mammalia</taxon>
        <taxon>Eutheria</taxon>
        <taxon>Laurasiatheria</taxon>
        <taxon>Artiodactyla</taxon>
        <taxon>Ruminantia</taxon>
        <taxon>Pecora</taxon>
        <taxon>Bovidae</taxon>
        <taxon>Bovinae</taxon>
        <taxon>Bos</taxon>
    </lineage>
</organism>
<evidence type="ECO:0000256" key="2">
    <source>
        <dbReference type="ARBA" id="ARBA00022490"/>
    </source>
</evidence>
<dbReference type="PANTHER" id="PTHR47970">
    <property type="entry name" value="KINESIN-LIKE PROTEIN KIF11"/>
    <property type="match status" value="1"/>
</dbReference>
<dbReference type="GO" id="GO:0072686">
    <property type="term" value="C:mitotic spindle"/>
    <property type="evidence" value="ECO:0007669"/>
    <property type="project" value="TreeGrafter"/>
</dbReference>
<keyword evidence="7" id="KW-1185">Reference proteome</keyword>
<dbReference type="AlphaFoldDB" id="A0A6B0R8W0"/>
<accession>A0A6B0R8W0</accession>
<proteinExistence type="predicted"/>
<keyword evidence="4" id="KW-0206">Cytoskeleton</keyword>
<name>A0A6B0R8W0_9CETA</name>
<evidence type="ECO:0000256" key="5">
    <source>
        <dbReference type="SAM" id="Coils"/>
    </source>
</evidence>
<keyword evidence="2" id="KW-0963">Cytoplasm</keyword>
<comment type="caution">
    <text evidence="6">The sequence shown here is derived from an EMBL/GenBank/DDBJ whole genome shotgun (WGS) entry which is preliminary data.</text>
</comment>
<gene>
    <name evidence="6" type="ORF">E5288_WYG012982</name>
</gene>
<feature type="coiled-coil region" evidence="5">
    <location>
        <begin position="13"/>
        <end position="119"/>
    </location>
</feature>
<dbReference type="GO" id="GO:0008574">
    <property type="term" value="F:plus-end-directed microtubule motor activity"/>
    <property type="evidence" value="ECO:0007669"/>
    <property type="project" value="TreeGrafter"/>
</dbReference>
<comment type="subcellular location">
    <subcellularLocation>
        <location evidence="1">Cytoplasm</location>
        <location evidence="1">Cytoskeleton</location>
    </subcellularLocation>
</comment>
<dbReference type="EMBL" id="VBQZ03000034">
    <property type="protein sequence ID" value="MXQ86639.1"/>
    <property type="molecule type" value="Genomic_DNA"/>
</dbReference>
<dbReference type="GO" id="GO:0051231">
    <property type="term" value="P:spindle elongation"/>
    <property type="evidence" value="ECO:0007669"/>
    <property type="project" value="TreeGrafter"/>
</dbReference>
<dbReference type="GO" id="GO:0090307">
    <property type="term" value="P:mitotic spindle assembly"/>
    <property type="evidence" value="ECO:0007669"/>
    <property type="project" value="TreeGrafter"/>
</dbReference>
<evidence type="ECO:0000256" key="1">
    <source>
        <dbReference type="ARBA" id="ARBA00004245"/>
    </source>
</evidence>